<dbReference type="InterPro" id="IPR036545">
    <property type="entry name" value="Cyt_c_oxidase_su5A/6_sf"/>
</dbReference>
<sequence length="169" mass="19026">MAVRLLRPIITAPQGVSLWRPIISIPAQTRQYTIRGKSATTFQRAFSEVSTDKPLSATSGDTKLTQEQKDEIMDQEWVDYFNQSDIDKWLLRNGYNKLYGLDMVPEPKILVSVLNACRRLSDFPSAIRVLESVKLKAGGNPEIYDYVIQELKPTLTELGIPTPEELGVA</sequence>
<accession>A0AAV7K6F8</accession>
<evidence type="ECO:0000256" key="7">
    <source>
        <dbReference type="ARBA" id="ARBA00022792"/>
    </source>
</evidence>
<gene>
    <name evidence="14" type="ORF">LOD99_16046</name>
</gene>
<evidence type="ECO:0000256" key="9">
    <source>
        <dbReference type="ARBA" id="ARBA00023004"/>
    </source>
</evidence>
<evidence type="ECO:0000256" key="8">
    <source>
        <dbReference type="ARBA" id="ARBA00022946"/>
    </source>
</evidence>
<dbReference type="AlphaFoldDB" id="A0AAV7K6F8"/>
<comment type="similarity">
    <text evidence="3 13">Belongs to the cytochrome c oxidase subunit 5A family.</text>
</comment>
<keyword evidence="11 13" id="KW-0472">Membrane</keyword>
<dbReference type="GO" id="GO:0046872">
    <property type="term" value="F:metal ion binding"/>
    <property type="evidence" value="ECO:0007669"/>
    <property type="project" value="UniProtKB-UniRule"/>
</dbReference>
<dbReference type="Gene3D" id="1.25.40.40">
    <property type="entry name" value="Cytochrome c oxidase, subunit Va/VI"/>
    <property type="match status" value="1"/>
</dbReference>
<keyword evidence="8 13" id="KW-0809">Transit peptide</keyword>
<keyword evidence="5 13" id="KW-0349">Heme</keyword>
<dbReference type="InterPro" id="IPR003204">
    <property type="entry name" value="Cyt_c_oxidase_su5A/6"/>
</dbReference>
<evidence type="ECO:0000313" key="14">
    <source>
        <dbReference type="EMBL" id="KAI6656743.1"/>
    </source>
</evidence>
<evidence type="ECO:0000256" key="13">
    <source>
        <dbReference type="RuleBase" id="RU368103"/>
    </source>
</evidence>
<evidence type="ECO:0000256" key="11">
    <source>
        <dbReference type="ARBA" id="ARBA00023136"/>
    </source>
</evidence>
<dbReference type="PANTHER" id="PTHR14200">
    <property type="entry name" value="CYTOCHROME C OXIDASE POLYPEPTIDE"/>
    <property type="match status" value="1"/>
</dbReference>
<evidence type="ECO:0000256" key="12">
    <source>
        <dbReference type="ARBA" id="ARBA00031049"/>
    </source>
</evidence>
<dbReference type="EMBL" id="JAKMXF010000133">
    <property type="protein sequence ID" value="KAI6656743.1"/>
    <property type="molecule type" value="Genomic_DNA"/>
</dbReference>
<evidence type="ECO:0000256" key="6">
    <source>
        <dbReference type="ARBA" id="ARBA00022723"/>
    </source>
</evidence>
<dbReference type="GO" id="GO:0006123">
    <property type="term" value="P:mitochondrial electron transport, cytochrome c to oxygen"/>
    <property type="evidence" value="ECO:0007669"/>
    <property type="project" value="UniProtKB-UniRule"/>
</dbReference>
<dbReference type="Pfam" id="PF02284">
    <property type="entry name" value="COX5A"/>
    <property type="match status" value="1"/>
</dbReference>
<name>A0AAV7K6F8_9METZ</name>
<dbReference type="CDD" id="cd00923">
    <property type="entry name" value="Cyt_c_Oxidase_Va"/>
    <property type="match status" value="1"/>
</dbReference>
<dbReference type="Proteomes" id="UP001165289">
    <property type="component" value="Unassembled WGS sequence"/>
</dbReference>
<reference evidence="14 15" key="1">
    <citation type="journal article" date="2023" name="BMC Biol.">
        <title>The compact genome of the sponge Oopsacas minuta (Hexactinellida) is lacking key metazoan core genes.</title>
        <authorList>
            <person name="Santini S."/>
            <person name="Schenkelaars Q."/>
            <person name="Jourda C."/>
            <person name="Duchesne M."/>
            <person name="Belahbib H."/>
            <person name="Rocher C."/>
            <person name="Selva M."/>
            <person name="Riesgo A."/>
            <person name="Vervoort M."/>
            <person name="Leys S.P."/>
            <person name="Kodjabachian L."/>
            <person name="Le Bivic A."/>
            <person name="Borchiellini C."/>
            <person name="Claverie J.M."/>
            <person name="Renard E."/>
        </authorList>
    </citation>
    <scope>NUCLEOTIDE SEQUENCE [LARGE SCALE GENOMIC DNA]</scope>
    <source>
        <strain evidence="14">SPO-2</strain>
    </source>
</reference>
<comment type="subunit">
    <text evidence="13">Component of the cytochrome c oxidase (complex IV, CIV), a multisubunit enzyme composed of a catalytic core of 3 subunits and several supernumerary subunits. The complex exists as a monomer or a dimer and forms supercomplexes (SCs) in the inner mitochondrial membrane with ubiquinol-cytochrome c oxidoreductase (cytochrome b-c1 complex, complex III, CIII).</text>
</comment>
<comment type="caution">
    <text evidence="14">The sequence shown here is derived from an EMBL/GenBank/DDBJ whole genome shotgun (WGS) entry which is preliminary data.</text>
</comment>
<organism evidence="14 15">
    <name type="scientific">Oopsacas minuta</name>
    <dbReference type="NCBI Taxonomy" id="111878"/>
    <lineage>
        <taxon>Eukaryota</taxon>
        <taxon>Metazoa</taxon>
        <taxon>Porifera</taxon>
        <taxon>Hexactinellida</taxon>
        <taxon>Hexasterophora</taxon>
        <taxon>Lyssacinosida</taxon>
        <taxon>Leucopsacidae</taxon>
        <taxon>Oopsacas</taxon>
    </lineage>
</organism>
<dbReference type="SUPFAM" id="SSF48479">
    <property type="entry name" value="Cytochrome c oxidase subunit E"/>
    <property type="match status" value="1"/>
</dbReference>
<proteinExistence type="inferred from homology"/>
<evidence type="ECO:0000256" key="5">
    <source>
        <dbReference type="ARBA" id="ARBA00022617"/>
    </source>
</evidence>
<dbReference type="PANTHER" id="PTHR14200:SF11">
    <property type="entry name" value="CYTOCHROME C OXIDASE SUBUNIT 5A, MITOCHONDRIAL"/>
    <property type="match status" value="1"/>
</dbReference>
<keyword evidence="10 13" id="KW-0496">Mitochondrion</keyword>
<keyword evidence="7 13" id="KW-0999">Mitochondrion inner membrane</keyword>
<comment type="pathway">
    <text evidence="2 13">Energy metabolism; oxidative phosphorylation.</text>
</comment>
<dbReference type="GO" id="GO:0005743">
    <property type="term" value="C:mitochondrial inner membrane"/>
    <property type="evidence" value="ECO:0007669"/>
    <property type="project" value="UniProtKB-SubCell"/>
</dbReference>
<evidence type="ECO:0000256" key="3">
    <source>
        <dbReference type="ARBA" id="ARBA00007972"/>
    </source>
</evidence>
<comment type="function">
    <text evidence="13">Component of the cytochrome c oxidase, the last enzyme in the mitochondrial electron transport chain which drives oxidative phosphorylation. The respiratory chain contains 3 multisubunit complexes succinate dehydrogenase (complex II, CII), ubiquinol-cytochrome c oxidoreductase (cytochrome b-c1 complex, complex III, CIII) and cytochrome c oxidase (complex IV, CIV), that cooperate to transfer electrons derived from NADH and succinate to molecular oxygen, creating an electrochemical gradient over the inner membrane that drives transmembrane transport and the ATP synthase. Cytochrome c oxidase is the component of the respiratory chain that catalyzes the reduction of oxygen to water. Electrons originating from reduced cytochrome c in the intermembrane space (IMS) are transferred via the dinuclear copper A center (CU(A)) of subunit 2 and heme A of subunit 1 to the active site in subunit 1, a binuclear center (BNC) formed by heme A3 and copper B (CU(B)). The BNC reduces molecular oxygen to 2 water molecules using 4 electrons from cytochrome c in the IMS and 4 protons from the mitochondrial matrix.</text>
</comment>
<evidence type="ECO:0000256" key="10">
    <source>
        <dbReference type="ARBA" id="ARBA00023128"/>
    </source>
</evidence>
<keyword evidence="9 13" id="KW-0408">Iron</keyword>
<keyword evidence="15" id="KW-1185">Reference proteome</keyword>
<evidence type="ECO:0000256" key="1">
    <source>
        <dbReference type="ARBA" id="ARBA00004443"/>
    </source>
</evidence>
<comment type="subcellular location">
    <subcellularLocation>
        <location evidence="1 13">Mitochondrion inner membrane</location>
        <topology evidence="1 13">Peripheral membrane protein</topology>
        <orientation evidence="1 13">Matrix side</orientation>
    </subcellularLocation>
</comment>
<dbReference type="GO" id="GO:0045277">
    <property type="term" value="C:respiratory chain complex IV"/>
    <property type="evidence" value="ECO:0007669"/>
    <property type="project" value="UniProtKB-UniRule"/>
</dbReference>
<protein>
    <recommendedName>
        <fullName evidence="4 13">Cytochrome c oxidase subunit 5A, mitochondrial</fullName>
    </recommendedName>
    <alternativeName>
        <fullName evidence="12 13">Cytochrome c oxidase polypeptide Va</fullName>
    </alternativeName>
</protein>
<evidence type="ECO:0000256" key="2">
    <source>
        <dbReference type="ARBA" id="ARBA00004673"/>
    </source>
</evidence>
<evidence type="ECO:0000256" key="4">
    <source>
        <dbReference type="ARBA" id="ARBA00021968"/>
    </source>
</evidence>
<keyword evidence="6 13" id="KW-0479">Metal-binding</keyword>
<evidence type="ECO:0000313" key="15">
    <source>
        <dbReference type="Proteomes" id="UP001165289"/>
    </source>
</evidence>